<dbReference type="Gene3D" id="3.40.1380.10">
    <property type="match status" value="1"/>
</dbReference>
<evidence type="ECO:0000313" key="12">
    <source>
        <dbReference type="Proteomes" id="UP001314263"/>
    </source>
</evidence>
<dbReference type="PRINTS" id="PR00126">
    <property type="entry name" value="ATPASEGAMMA"/>
</dbReference>
<keyword evidence="5" id="KW-0375">Hydrogen ion transport</keyword>
<dbReference type="SUPFAM" id="SSF52943">
    <property type="entry name" value="ATP synthase (F1-ATPase), gamma subunit"/>
    <property type="match status" value="1"/>
</dbReference>
<evidence type="ECO:0000256" key="8">
    <source>
        <dbReference type="ARBA" id="ARBA00023196"/>
    </source>
</evidence>
<evidence type="ECO:0000256" key="3">
    <source>
        <dbReference type="ARBA" id="ARBA00007681"/>
    </source>
</evidence>
<keyword evidence="6" id="KW-0406">Ion transport</keyword>
<keyword evidence="9" id="KW-0066">ATP synthesis</keyword>
<dbReference type="NCBIfam" id="TIGR01146">
    <property type="entry name" value="ATPsyn_F1gamma"/>
    <property type="match status" value="1"/>
</dbReference>
<comment type="similarity">
    <text evidence="3">Belongs to the ATPase gamma chain family.</text>
</comment>
<protein>
    <recommendedName>
        <fullName evidence="10">F-ATPase gamma subunit</fullName>
    </recommendedName>
</protein>
<evidence type="ECO:0000256" key="1">
    <source>
        <dbReference type="ARBA" id="ARBA00003456"/>
    </source>
</evidence>
<dbReference type="Pfam" id="PF00231">
    <property type="entry name" value="ATP-synt"/>
    <property type="match status" value="1"/>
</dbReference>
<dbReference type="NCBIfam" id="NF004145">
    <property type="entry name" value="PRK05621.1-2"/>
    <property type="match status" value="1"/>
</dbReference>
<proteinExistence type="inferred from homology"/>
<keyword evidence="8" id="KW-0139">CF(1)</keyword>
<dbReference type="FunFam" id="1.10.287.80:FF:000004">
    <property type="entry name" value="ATP synthase gamma chain, chloroplastic"/>
    <property type="match status" value="1"/>
</dbReference>
<dbReference type="InterPro" id="IPR035968">
    <property type="entry name" value="ATP_synth_F1_ATPase_gsu"/>
</dbReference>
<dbReference type="Gene3D" id="1.10.287.80">
    <property type="entry name" value="ATP synthase, gamma subunit, helix hairpin domain"/>
    <property type="match status" value="2"/>
</dbReference>
<evidence type="ECO:0000256" key="6">
    <source>
        <dbReference type="ARBA" id="ARBA00023065"/>
    </source>
</evidence>
<name>A0AAV1HSP1_9CHLO</name>
<dbReference type="GO" id="GO:0009535">
    <property type="term" value="C:chloroplast thylakoid membrane"/>
    <property type="evidence" value="ECO:0007669"/>
    <property type="project" value="UniProtKB-SubCell"/>
</dbReference>
<comment type="function">
    <text evidence="1">Produces ATP from ADP in the presence of a proton gradient across the membrane. The gamma chain is believed to be important in regulating ATPase activity and the flow of protons through the CF(0) complex.</text>
</comment>
<keyword evidence="4" id="KW-0813">Transport</keyword>
<evidence type="ECO:0000256" key="4">
    <source>
        <dbReference type="ARBA" id="ARBA00022448"/>
    </source>
</evidence>
<evidence type="ECO:0000256" key="10">
    <source>
        <dbReference type="ARBA" id="ARBA00031066"/>
    </source>
</evidence>
<dbReference type="InterPro" id="IPR000131">
    <property type="entry name" value="ATP_synth_F1_gsu"/>
</dbReference>
<evidence type="ECO:0000256" key="9">
    <source>
        <dbReference type="ARBA" id="ARBA00023310"/>
    </source>
</evidence>
<dbReference type="PANTHER" id="PTHR11693:SF41">
    <property type="entry name" value="ATP SYNTHASE GAMMA CHAIN, CHLOROPLASTIC"/>
    <property type="match status" value="1"/>
</dbReference>
<reference evidence="11 12" key="1">
    <citation type="submission" date="2023-10" db="EMBL/GenBank/DDBJ databases">
        <authorList>
            <person name="Maclean D."/>
            <person name="Macfadyen A."/>
        </authorList>
    </citation>
    <scope>NUCLEOTIDE SEQUENCE [LARGE SCALE GENOMIC DNA]</scope>
</reference>
<dbReference type="GO" id="GO:0045259">
    <property type="term" value="C:proton-transporting ATP synthase complex"/>
    <property type="evidence" value="ECO:0007669"/>
    <property type="project" value="UniProtKB-KW"/>
</dbReference>
<dbReference type="AlphaFoldDB" id="A0AAV1HSP1"/>
<dbReference type="PANTHER" id="PTHR11693">
    <property type="entry name" value="ATP SYNTHASE GAMMA CHAIN"/>
    <property type="match status" value="1"/>
</dbReference>
<comment type="subcellular location">
    <subcellularLocation>
        <location evidence="2">Plastid</location>
        <location evidence="2">Chloroplast thylakoid membrane</location>
        <topology evidence="2">Peripheral membrane protein</topology>
    </subcellularLocation>
</comment>
<sequence length="368" mass="40201">MTSFSAAMGPGPVAGPRLRSKAFVGDASFAARSPASVQQRGALQVCAGLKDTRDRINSVKNTQKITDAMKLVAAAKVRRAQDAVVNGRPFSENLVKVLFGVNQRLRVEDVDSPLVNIRPVKSVLLVIVTGDRGLCGGYNNFVLKKAEQRNKELQALGVGVKVVTVGKKAQIYFKRRKDRFDVVGNFDLGAAPTTKEAQAISDELYADFVSEEVDKVEMIYTKFVSLISAEPIVQTLLPLTPQGEICDLEGRCIDAAEDEMFKLTTKEGRLTMEREKVTTDTSDFDAGLIFEQDPVQILDAILPLYLNSTLLRSLQEALASELAARMNAMSSASDNAKDLRKRLTVKYNRARQAQITSQIIEIVSGASA</sequence>
<gene>
    <name evidence="11" type="ORF">CVIRNUC_001263</name>
</gene>
<organism evidence="11 12">
    <name type="scientific">Coccomyxa viridis</name>
    <dbReference type="NCBI Taxonomy" id="1274662"/>
    <lineage>
        <taxon>Eukaryota</taxon>
        <taxon>Viridiplantae</taxon>
        <taxon>Chlorophyta</taxon>
        <taxon>core chlorophytes</taxon>
        <taxon>Trebouxiophyceae</taxon>
        <taxon>Trebouxiophyceae incertae sedis</taxon>
        <taxon>Coccomyxaceae</taxon>
        <taxon>Coccomyxa</taxon>
    </lineage>
</organism>
<dbReference type="EMBL" id="CAUYUE010000002">
    <property type="protein sequence ID" value="CAK0740615.1"/>
    <property type="molecule type" value="Genomic_DNA"/>
</dbReference>
<evidence type="ECO:0000256" key="2">
    <source>
        <dbReference type="ARBA" id="ARBA00004525"/>
    </source>
</evidence>
<dbReference type="HAMAP" id="MF_00815">
    <property type="entry name" value="ATP_synth_gamma_bact"/>
    <property type="match status" value="1"/>
</dbReference>
<accession>A0AAV1HSP1</accession>
<comment type="caution">
    <text evidence="11">The sequence shown here is derived from an EMBL/GenBank/DDBJ whole genome shotgun (WGS) entry which is preliminary data.</text>
</comment>
<keyword evidence="12" id="KW-1185">Reference proteome</keyword>
<dbReference type="GO" id="GO:0046933">
    <property type="term" value="F:proton-transporting ATP synthase activity, rotational mechanism"/>
    <property type="evidence" value="ECO:0007669"/>
    <property type="project" value="InterPro"/>
</dbReference>
<evidence type="ECO:0000256" key="7">
    <source>
        <dbReference type="ARBA" id="ARBA00023136"/>
    </source>
</evidence>
<evidence type="ECO:0000256" key="5">
    <source>
        <dbReference type="ARBA" id="ARBA00022781"/>
    </source>
</evidence>
<dbReference type="Proteomes" id="UP001314263">
    <property type="component" value="Unassembled WGS sequence"/>
</dbReference>
<dbReference type="FunFam" id="3.40.1380.10:FF:000006">
    <property type="entry name" value="ATP synthase gamma chain"/>
    <property type="match status" value="1"/>
</dbReference>
<dbReference type="CDD" id="cd12151">
    <property type="entry name" value="F1-ATPase_gamma"/>
    <property type="match status" value="1"/>
</dbReference>
<keyword evidence="7" id="KW-0472">Membrane</keyword>
<dbReference type="FunFam" id="1.10.287.80:FF:000003">
    <property type="entry name" value="ATP synthase gamma chain, chloroplastic"/>
    <property type="match status" value="1"/>
</dbReference>
<evidence type="ECO:0000313" key="11">
    <source>
        <dbReference type="EMBL" id="CAK0740615.1"/>
    </source>
</evidence>